<evidence type="ECO:0000256" key="6">
    <source>
        <dbReference type="SAM" id="MobiDB-lite"/>
    </source>
</evidence>
<feature type="repeat" description="WD" evidence="3">
    <location>
        <begin position="1872"/>
        <end position="1913"/>
    </location>
</feature>
<evidence type="ECO:0000313" key="8">
    <source>
        <dbReference type="EMBL" id="PFX32416.1"/>
    </source>
</evidence>
<feature type="domain" description="COR" evidence="7">
    <location>
        <begin position="1002"/>
        <end position="1160"/>
    </location>
</feature>
<feature type="repeat" description="WD" evidence="3">
    <location>
        <begin position="1830"/>
        <end position="1871"/>
    </location>
</feature>
<evidence type="ECO:0000256" key="5">
    <source>
        <dbReference type="SAM" id="Coils"/>
    </source>
</evidence>
<name>A0A2B4SSV3_STYPI</name>
<dbReference type="InterPro" id="IPR032171">
    <property type="entry name" value="COR-A"/>
</dbReference>
<dbReference type="Pfam" id="PF13424">
    <property type="entry name" value="TPR_12"/>
    <property type="match status" value="2"/>
</dbReference>
<feature type="repeat" description="TPR" evidence="4">
    <location>
        <begin position="404"/>
        <end position="437"/>
    </location>
</feature>
<dbReference type="GO" id="GO:0005829">
    <property type="term" value="C:cytosol"/>
    <property type="evidence" value="ECO:0007669"/>
    <property type="project" value="UniProtKB-ARBA"/>
</dbReference>
<evidence type="ECO:0000259" key="7">
    <source>
        <dbReference type="Pfam" id="PF16095"/>
    </source>
</evidence>
<keyword evidence="4" id="KW-0802">TPR repeat</keyword>
<dbReference type="GO" id="GO:1990716">
    <property type="term" value="C:axonemal central apparatus"/>
    <property type="evidence" value="ECO:0007669"/>
    <property type="project" value="TreeGrafter"/>
</dbReference>
<dbReference type="PRINTS" id="PR00320">
    <property type="entry name" value="GPROTEINBRPT"/>
</dbReference>
<dbReference type="InterPro" id="IPR019775">
    <property type="entry name" value="WD40_repeat_CS"/>
</dbReference>
<feature type="repeat" description="WD" evidence="3">
    <location>
        <begin position="1746"/>
        <end position="1787"/>
    </location>
</feature>
<sequence length="2029" mass="227794">MPFTKARDGVSKERFSSAEISHLGSNKPLKYLRKYGKNRHWMQTHWTQVIFRDRCVNFWNGADTREFPDMREVQLGNTVIDESCEWAGQASSSQLYKPGRQLVRSSRTVTAQLFKGSQDFSLCNTFQVEGTLFIRKTADELEEFILVGRLNIKRSPCGRKLVWVEPQRLSTGMEYAVNHAPDFLGLVGQQSLFHESFTSFGTLELETYFRILNPPFLKDDFRFSYISRTESSESSPLTKSSTYRPFKTLSENPLGMSAEGQELFLGAPQTSLTSNPNGSRTQFFTGIMGLLGPDHVSLASIYINVGARCSDLGDFQLAKDYYYRALGIVLKKLGPEHVSLANGYSILGAICSDLGEFQQAKEYYYRALGIVLKKLGPEHQAKEYYDHALAIGLKKLGPEHVSLASIYSALGASCSDLGEFQQAKEYYDHALAIVLKKLGPEHVRLANIYSALGAISRDIGEFQQAKEYYDRALGIGLKKLGPEHVNVASIYFNLGTTCSALGEFQQAMDYDDRAQGIFIKKLGPVHVDAVSIYSNLGTTCSALVEFQQAKEYHDRALAIDLKKLLPDVTGSLGQVEDWNERAQTILHKNITTVRADVPALSKFQTVQSVPPYILARGTIAKAAYQRALETGKAFDKRVKVLLIGQDRVGKTSVARSLKGELFRQDESSTEGMQLDMPLKRVGEKPWKNSKEEQERSAFHYKCALNISNQLQTEATNSIYLESEFSKQTETGETQRTEGMIGEIGSNQEFFNDEFCGPEVGPESVPKFVQGPYHGSSPDIEPGTQLNSDETSSTRQENNGPNEKRKNDMPDEVVRLTAENLSRKGLEKDDGVWPVCMDFGGQAIYRAIHPILVSREAVYMLVVDLTKDLSALAQCLVKEPGYDVVKIPSPDSNDTNLDHIMRWMDMVNSFKYEENGEVLPPVILVGTHADLVQGDPGMMITDVKDIICDTAREFSEHIIEKTFAVNNTLAGKELGEEDPQVVALRKQILKVGDTMPHTKVEVPLKWLQVEQEVSNLARKGTNYVTRQDFRRNICDEICKFEVEGDYEVLLYFLHDRGTVVYHGRADNPSSLVVLNPKWLVDVLCQIITVEKQKEEKTPISNLRKDLGKYGILNAKLLDYSYTKLGVEDIKESLLFLMKKFNLLCEYTGKDGKSVYLVPCMLTSQPPDGLMPYVSVNPGPTPVYVTFTTQYVPGGLFSRMVVLFLEFVQRRMTCDQPKLWANFARFFMGDHTVLDLVCHKRVIKVHVWNHTDPSMNPVVTEPGVCSEVISFLKSSLKRLHEECHWLQTVSWDLCARCSLCPPQFVRETGECYWHAEAGCCHDDCAHYVSLTKKPVLCSRTLRGPKLCPPKTWSQVLDDTISKKHRETSTLAQCSSDNFKKRKLPIAQSVVPAKVSHTDFDGTGKDQESESFIPEEVAPTGKVLKEGVVSDDDLEELSNSISKLWMKLGRRLHFRQEDLDCIDVPLEDEYSVTGGDEDLETAFKTVQEKTSDELLGQKTEPAKPTVTTRPEIVEDFVRNFLVKMGMTRTLDCFQTEWYELLQKGLLNEEDVRVVPDIYMKNQQLDDMVSHLRQEVNKFKEAAENAKQTFVRLRKERDFHRMHHKRVVQEKNRLITDIKRLKKHYSSYEPTLQTLKHKYEVAMKEKMLTKLERDRAVGQMTGLQTTLHQVGGNQAELTQAEGGEIQKKVAQYRPSAGPKKEADPHLMAQSKHPKDSEFPADSRVNPQLAHHRGPSAHLTRSGGFRLTHTFAAHNLPVSGLALHPRKQVLATVSDDWSWKMWAVPSGDIIMTGEGHKDWLSNCDFHPGGARLATSSGDGTVKIWDFSKAECVLTFTDHTHAVWGCSWHSCGDFLASCSMDNTSKVWDVNSERCRHTLRGHADSVNSIVFLPYSNTLLTCSADKTLSLWDARTGLCAQTFYGHMHSCNHVVFNLKGDTVASCDAYGVVKMWDVRTVACMTTVDLGPHPANRLDFDPSGTVLGVASNDGTVKMIEVATGQATELTAHEDAVQSVLFDLIGEFLVSGGSDGTVRIWS</sequence>
<reference evidence="9" key="1">
    <citation type="journal article" date="2017" name="bioRxiv">
        <title>Comparative analysis of the genomes of Stylophora pistillata and Acropora digitifera provides evidence for extensive differences between species of corals.</title>
        <authorList>
            <person name="Voolstra C.R."/>
            <person name="Li Y."/>
            <person name="Liew Y.J."/>
            <person name="Baumgarten S."/>
            <person name="Zoccola D."/>
            <person name="Flot J.-F."/>
            <person name="Tambutte S."/>
            <person name="Allemand D."/>
            <person name="Aranda M."/>
        </authorList>
    </citation>
    <scope>NUCLEOTIDE SEQUENCE [LARGE SCALE GENOMIC DNA]</scope>
</reference>
<dbReference type="Pfam" id="PF16095">
    <property type="entry name" value="COR-A"/>
    <property type="match status" value="1"/>
</dbReference>
<feature type="region of interest" description="Disordered" evidence="6">
    <location>
        <begin position="750"/>
        <end position="811"/>
    </location>
</feature>
<keyword evidence="5" id="KW-0175">Coiled coil</keyword>
<dbReference type="PANTHER" id="PTHR14604:SF3">
    <property type="entry name" value="SPERM-ASSOCIATED ANTIGEN 16 PROTEIN"/>
    <property type="match status" value="1"/>
</dbReference>
<feature type="coiled-coil region" evidence="5">
    <location>
        <begin position="1558"/>
        <end position="1592"/>
    </location>
</feature>
<dbReference type="SUPFAM" id="SSF48452">
    <property type="entry name" value="TPR-like"/>
    <property type="match status" value="2"/>
</dbReference>
<protein>
    <submittedName>
        <fullName evidence="8">Sperm-associated antigen 16 protein</fullName>
    </submittedName>
</protein>
<dbReference type="Gene3D" id="3.40.50.300">
    <property type="entry name" value="P-loop containing nucleotide triphosphate hydrolases"/>
    <property type="match status" value="1"/>
</dbReference>
<dbReference type="OrthoDB" id="538223at2759"/>
<dbReference type="PROSITE" id="PS50294">
    <property type="entry name" value="WD_REPEATS_REGION"/>
    <property type="match status" value="4"/>
</dbReference>
<dbReference type="SUPFAM" id="SSF50978">
    <property type="entry name" value="WD40 repeat-like"/>
    <property type="match status" value="1"/>
</dbReference>
<dbReference type="InterPro" id="IPR019734">
    <property type="entry name" value="TPR_rpt"/>
</dbReference>
<keyword evidence="2" id="KW-0677">Repeat</keyword>
<dbReference type="GO" id="GO:0035082">
    <property type="term" value="P:axoneme assembly"/>
    <property type="evidence" value="ECO:0007669"/>
    <property type="project" value="TreeGrafter"/>
</dbReference>
<dbReference type="PROSITE" id="PS50082">
    <property type="entry name" value="WD_REPEATS_2"/>
    <property type="match status" value="6"/>
</dbReference>
<feature type="repeat" description="TPR" evidence="4">
    <location>
        <begin position="446"/>
        <end position="479"/>
    </location>
</feature>
<dbReference type="InterPro" id="IPR001680">
    <property type="entry name" value="WD40_rpt"/>
</dbReference>
<feature type="compositionally biased region" description="Polar residues" evidence="6">
    <location>
        <begin position="783"/>
        <end position="800"/>
    </location>
</feature>
<organism evidence="8 9">
    <name type="scientific">Stylophora pistillata</name>
    <name type="common">Smooth cauliflower coral</name>
    <dbReference type="NCBI Taxonomy" id="50429"/>
    <lineage>
        <taxon>Eukaryota</taxon>
        <taxon>Metazoa</taxon>
        <taxon>Cnidaria</taxon>
        <taxon>Anthozoa</taxon>
        <taxon>Hexacorallia</taxon>
        <taxon>Scleractinia</taxon>
        <taxon>Astrocoeniina</taxon>
        <taxon>Pocilloporidae</taxon>
        <taxon>Stylophora</taxon>
    </lineage>
</organism>
<evidence type="ECO:0000256" key="3">
    <source>
        <dbReference type="PROSITE-ProRule" id="PRU00221"/>
    </source>
</evidence>
<dbReference type="InterPro" id="IPR036388">
    <property type="entry name" value="WH-like_DNA-bd_sf"/>
</dbReference>
<dbReference type="STRING" id="50429.A0A2B4SSV3"/>
<keyword evidence="9" id="KW-1185">Reference proteome</keyword>
<dbReference type="SUPFAM" id="SSF52540">
    <property type="entry name" value="P-loop containing nucleoside triphosphate hydrolases"/>
    <property type="match status" value="1"/>
</dbReference>
<gene>
    <name evidence="8" type="primary">SPAG16</name>
    <name evidence="8" type="ORF">AWC38_SpisGene2731</name>
</gene>
<dbReference type="FunFam" id="2.130.10.10:FF:001313">
    <property type="entry name" value="Predicted protein"/>
    <property type="match status" value="1"/>
</dbReference>
<dbReference type="SMART" id="SM00028">
    <property type="entry name" value="TPR"/>
    <property type="match status" value="6"/>
</dbReference>
<dbReference type="Gene3D" id="1.10.10.10">
    <property type="entry name" value="Winged helix-like DNA-binding domain superfamily/Winged helix DNA-binding domain"/>
    <property type="match status" value="1"/>
</dbReference>
<dbReference type="InterPro" id="IPR020472">
    <property type="entry name" value="WD40_PAC1"/>
</dbReference>
<feature type="region of interest" description="Disordered" evidence="6">
    <location>
        <begin position="1689"/>
        <end position="1717"/>
    </location>
</feature>
<evidence type="ECO:0000256" key="1">
    <source>
        <dbReference type="ARBA" id="ARBA00022574"/>
    </source>
</evidence>
<dbReference type="PANTHER" id="PTHR14604">
    <property type="entry name" value="WD40 REPEAT PF20"/>
    <property type="match status" value="1"/>
</dbReference>
<feature type="repeat" description="WD" evidence="3">
    <location>
        <begin position="1997"/>
        <end position="2029"/>
    </location>
</feature>
<keyword evidence="1 3" id="KW-0853">WD repeat</keyword>
<dbReference type="Gene3D" id="2.130.10.10">
    <property type="entry name" value="YVTN repeat-like/Quinoprotein amine dehydrogenase"/>
    <property type="match status" value="2"/>
</dbReference>
<feature type="repeat" description="WD" evidence="3">
    <location>
        <begin position="1914"/>
        <end position="1955"/>
    </location>
</feature>
<dbReference type="PROSITE" id="PS00678">
    <property type="entry name" value="WD_REPEATS_1"/>
    <property type="match status" value="3"/>
</dbReference>
<feature type="compositionally biased region" description="Basic and acidic residues" evidence="6">
    <location>
        <begin position="801"/>
        <end position="811"/>
    </location>
</feature>
<proteinExistence type="predicted"/>
<evidence type="ECO:0000256" key="2">
    <source>
        <dbReference type="ARBA" id="ARBA00022737"/>
    </source>
</evidence>
<evidence type="ECO:0000256" key="4">
    <source>
        <dbReference type="PROSITE-ProRule" id="PRU00339"/>
    </source>
</evidence>
<dbReference type="InterPro" id="IPR015943">
    <property type="entry name" value="WD40/YVTN_repeat-like_dom_sf"/>
</dbReference>
<comment type="caution">
    <text evidence="8">The sequence shown here is derived from an EMBL/GenBank/DDBJ whole genome shotgun (WGS) entry which is preliminary data.</text>
</comment>
<dbReference type="Pfam" id="PF00400">
    <property type="entry name" value="WD40"/>
    <property type="match status" value="6"/>
</dbReference>
<dbReference type="InterPro" id="IPR050995">
    <property type="entry name" value="WD-F-box_domain-protein"/>
</dbReference>
<dbReference type="FunFam" id="2.130.10.10:FF:001413">
    <property type="entry name" value="sperm-associated antigen 16 protein"/>
    <property type="match status" value="1"/>
</dbReference>
<dbReference type="CDD" id="cd00200">
    <property type="entry name" value="WD40"/>
    <property type="match status" value="1"/>
</dbReference>
<dbReference type="Proteomes" id="UP000225706">
    <property type="component" value="Unassembled WGS sequence"/>
</dbReference>
<dbReference type="PROSITE" id="PS50005">
    <property type="entry name" value="TPR"/>
    <property type="match status" value="2"/>
</dbReference>
<dbReference type="EMBL" id="LSMT01000023">
    <property type="protein sequence ID" value="PFX32416.1"/>
    <property type="molecule type" value="Genomic_DNA"/>
</dbReference>
<dbReference type="Gene3D" id="1.25.40.10">
    <property type="entry name" value="Tetratricopeptide repeat domain"/>
    <property type="match status" value="2"/>
</dbReference>
<dbReference type="SMART" id="SM00320">
    <property type="entry name" value="WD40"/>
    <property type="match status" value="7"/>
</dbReference>
<dbReference type="InterPro" id="IPR027417">
    <property type="entry name" value="P-loop_NTPase"/>
</dbReference>
<dbReference type="InterPro" id="IPR011990">
    <property type="entry name" value="TPR-like_helical_dom_sf"/>
</dbReference>
<accession>A0A2B4SSV3</accession>
<dbReference type="InterPro" id="IPR036322">
    <property type="entry name" value="WD40_repeat_dom_sf"/>
</dbReference>
<evidence type="ECO:0000313" key="9">
    <source>
        <dbReference type="Proteomes" id="UP000225706"/>
    </source>
</evidence>
<feature type="repeat" description="WD" evidence="3">
    <location>
        <begin position="1788"/>
        <end position="1829"/>
    </location>
</feature>